<keyword evidence="2" id="KW-1185">Reference proteome</keyword>
<accession>A0AAD2JJT5</accession>
<evidence type="ECO:0000313" key="2">
    <source>
        <dbReference type="Proteomes" id="UP001295423"/>
    </source>
</evidence>
<comment type="caution">
    <text evidence="1">The sequence shown here is derived from an EMBL/GenBank/DDBJ whole genome shotgun (WGS) entry which is preliminary data.</text>
</comment>
<dbReference type="AlphaFoldDB" id="A0AAD2JJT5"/>
<gene>
    <name evidence="1" type="ORF">CYCCA115_LOCUS16691</name>
</gene>
<name>A0AAD2JJT5_9STRA</name>
<sequence>MIASSSFTWQFLNKPDLTAIRSRLAVLPNRTAFRGEREPVTIRKEIRLAKVQSQKDWQIKRRPKRKKFRFLFLNKRFKDLEKEEKVDFFTCAWEEHQLTGKIHLLERYTTGLAFAQMSAKQGIKKYHKEAELKLIAEFAQLLDFQGFHGVKADGPNGISLEEKRGAGGMINLIEEKINRGQTNENPVQS</sequence>
<protein>
    <submittedName>
        <fullName evidence="1">Uncharacterized protein</fullName>
    </submittedName>
</protein>
<dbReference type="EMBL" id="CAKOGP040001941">
    <property type="protein sequence ID" value="CAJ1957386.1"/>
    <property type="molecule type" value="Genomic_DNA"/>
</dbReference>
<reference evidence="1" key="1">
    <citation type="submission" date="2023-08" db="EMBL/GenBank/DDBJ databases">
        <authorList>
            <person name="Audoor S."/>
            <person name="Bilcke G."/>
        </authorList>
    </citation>
    <scope>NUCLEOTIDE SEQUENCE</scope>
</reference>
<evidence type="ECO:0000313" key="1">
    <source>
        <dbReference type="EMBL" id="CAJ1957386.1"/>
    </source>
</evidence>
<organism evidence="1 2">
    <name type="scientific">Cylindrotheca closterium</name>
    <dbReference type="NCBI Taxonomy" id="2856"/>
    <lineage>
        <taxon>Eukaryota</taxon>
        <taxon>Sar</taxon>
        <taxon>Stramenopiles</taxon>
        <taxon>Ochrophyta</taxon>
        <taxon>Bacillariophyta</taxon>
        <taxon>Bacillariophyceae</taxon>
        <taxon>Bacillariophycidae</taxon>
        <taxon>Bacillariales</taxon>
        <taxon>Bacillariaceae</taxon>
        <taxon>Cylindrotheca</taxon>
    </lineage>
</organism>
<dbReference type="Proteomes" id="UP001295423">
    <property type="component" value="Unassembled WGS sequence"/>
</dbReference>
<proteinExistence type="predicted"/>